<feature type="compositionally biased region" description="Basic and acidic residues" evidence="1">
    <location>
        <begin position="468"/>
        <end position="483"/>
    </location>
</feature>
<feature type="transmembrane region" description="Helical" evidence="2">
    <location>
        <begin position="194"/>
        <end position="218"/>
    </location>
</feature>
<feature type="region of interest" description="Disordered" evidence="1">
    <location>
        <begin position="340"/>
        <end position="424"/>
    </location>
</feature>
<feature type="region of interest" description="Disordered" evidence="1">
    <location>
        <begin position="466"/>
        <end position="532"/>
    </location>
</feature>
<feature type="transmembrane region" description="Helical" evidence="2">
    <location>
        <begin position="238"/>
        <end position="258"/>
    </location>
</feature>
<dbReference type="AlphaFoldDB" id="A0A8H7E3U3"/>
<evidence type="ECO:0000313" key="4">
    <source>
        <dbReference type="Proteomes" id="UP000606974"/>
    </source>
</evidence>
<keyword evidence="2" id="KW-0812">Transmembrane</keyword>
<comment type="caution">
    <text evidence="3">The sequence shown here is derived from an EMBL/GenBank/DDBJ whole genome shotgun (WGS) entry which is preliminary data.</text>
</comment>
<proteinExistence type="predicted"/>
<feature type="transmembrane region" description="Helical" evidence="2">
    <location>
        <begin position="156"/>
        <end position="173"/>
    </location>
</feature>
<sequence>MGRQAYITRLALGRSPYEAPVLSESGEYILGPYAHEFENTDSYTQQYDERGHPENRESRVAARDLRRAKNDVLSTVGVVYKKAEPRNPKNDGELLRMVQSENEAGFLLSSMDNLFMFCALWWLFSMRMRVEAFQSYSIPLLQIVKSELRVSGMKRFLFAGLPACLVSAVLSSWRRYWMSERLSRWLAESGTLQIFNFAFFLLFSSFEILGSLQCLHLTPTGQSMSVTSLLPSSRQLPIQLPTSVFGALTSPILLLWAYTSVNQHLQSTLWYIFRSVTVKPDKPDTISYLALEGIEDAEVKVPGLRERPWTLRDEVRLLSSKLRRCFEDIVRPFFEQRRTSQDEPLHLHAESGNARSPGPGEGDVERASTATPDPADLFNPNDFNEQLIPQSPSAESQPHPLSRANTLFTPLNQSPATTPPVSPRVRASLIHRDSQTVTMQLELLESQHEAFEDFHNEATPALQQIDNHNNHNSHETAEQHTSTEGEVTAAAAAAAAASPHISPTALQAARATNWQDHSSPQQRHQTPAPRHRVTALSNFPSDAFASHAACLLTTTVLIPLESLFVRSLASTFLRSCSSPLARDVRPLFEWRWRGWRYHGTLLALVGLQALVSSAVWGLGTAVAVGLGRGRYRWVGAREGR</sequence>
<feature type="transmembrane region" description="Helical" evidence="2">
    <location>
        <begin position="104"/>
        <end position="124"/>
    </location>
</feature>
<feature type="transmembrane region" description="Helical" evidence="2">
    <location>
        <begin position="601"/>
        <end position="624"/>
    </location>
</feature>
<feature type="compositionally biased region" description="Polar residues" evidence="1">
    <location>
        <begin position="403"/>
        <end position="416"/>
    </location>
</feature>
<evidence type="ECO:0000256" key="2">
    <source>
        <dbReference type="SAM" id="Phobius"/>
    </source>
</evidence>
<organism evidence="3 4">
    <name type="scientific">Endocarpon pusillum</name>
    <dbReference type="NCBI Taxonomy" id="364733"/>
    <lineage>
        <taxon>Eukaryota</taxon>
        <taxon>Fungi</taxon>
        <taxon>Dikarya</taxon>
        <taxon>Ascomycota</taxon>
        <taxon>Pezizomycotina</taxon>
        <taxon>Eurotiomycetes</taxon>
        <taxon>Chaetothyriomycetidae</taxon>
        <taxon>Verrucariales</taxon>
        <taxon>Verrucariaceae</taxon>
        <taxon>Endocarpon</taxon>
    </lineage>
</organism>
<evidence type="ECO:0000313" key="3">
    <source>
        <dbReference type="EMBL" id="KAF7508362.1"/>
    </source>
</evidence>
<protein>
    <submittedName>
        <fullName evidence="3">Uncharacterized protein</fullName>
    </submittedName>
</protein>
<feature type="compositionally biased region" description="Polar residues" evidence="1">
    <location>
        <begin position="381"/>
        <end position="396"/>
    </location>
</feature>
<dbReference type="OrthoDB" id="4207726at2759"/>
<feature type="compositionally biased region" description="Polar residues" evidence="1">
    <location>
        <begin position="510"/>
        <end position="525"/>
    </location>
</feature>
<evidence type="ECO:0000256" key="1">
    <source>
        <dbReference type="SAM" id="MobiDB-lite"/>
    </source>
</evidence>
<dbReference type="Proteomes" id="UP000606974">
    <property type="component" value="Unassembled WGS sequence"/>
</dbReference>
<gene>
    <name evidence="3" type="ORF">GJ744_009353</name>
</gene>
<keyword evidence="2" id="KW-1133">Transmembrane helix</keyword>
<accession>A0A8H7E3U3</accession>
<keyword evidence="2" id="KW-0472">Membrane</keyword>
<feature type="compositionally biased region" description="Basic and acidic residues" evidence="1">
    <location>
        <begin position="340"/>
        <end position="349"/>
    </location>
</feature>
<dbReference type="EMBL" id="JAACFV010000055">
    <property type="protein sequence ID" value="KAF7508362.1"/>
    <property type="molecule type" value="Genomic_DNA"/>
</dbReference>
<keyword evidence="4" id="KW-1185">Reference proteome</keyword>
<name>A0A8H7E3U3_9EURO</name>
<reference evidence="3" key="1">
    <citation type="submission" date="2020-02" db="EMBL/GenBank/DDBJ databases">
        <authorList>
            <person name="Palmer J.M."/>
        </authorList>
    </citation>
    <scope>NUCLEOTIDE SEQUENCE</scope>
    <source>
        <strain evidence="3">EPUS1.4</strain>
        <tissue evidence="3">Thallus</tissue>
    </source>
</reference>